<dbReference type="GO" id="GO:0000156">
    <property type="term" value="F:phosphorelay response regulator activity"/>
    <property type="evidence" value="ECO:0007669"/>
    <property type="project" value="TreeGrafter"/>
</dbReference>
<evidence type="ECO:0000256" key="2">
    <source>
        <dbReference type="ARBA" id="ARBA00023012"/>
    </source>
</evidence>
<organism evidence="5">
    <name type="scientific">bioreactor metagenome</name>
    <dbReference type="NCBI Taxonomy" id="1076179"/>
    <lineage>
        <taxon>unclassified sequences</taxon>
        <taxon>metagenomes</taxon>
        <taxon>ecological metagenomes</taxon>
    </lineage>
</organism>
<dbReference type="GO" id="GO:0005829">
    <property type="term" value="C:cytosol"/>
    <property type="evidence" value="ECO:0007669"/>
    <property type="project" value="TreeGrafter"/>
</dbReference>
<dbReference type="GO" id="GO:0000976">
    <property type="term" value="F:transcription cis-regulatory region binding"/>
    <property type="evidence" value="ECO:0007669"/>
    <property type="project" value="TreeGrafter"/>
</dbReference>
<accession>A0A645H9W8</accession>
<evidence type="ECO:0000256" key="3">
    <source>
        <dbReference type="ARBA" id="ARBA00023125"/>
    </source>
</evidence>
<comment type="caution">
    <text evidence="5">The sequence shown here is derived from an EMBL/GenBank/DDBJ whole genome shotgun (WGS) entry which is preliminary data.</text>
</comment>
<keyword evidence="1" id="KW-0597">Phosphoprotein</keyword>
<dbReference type="EMBL" id="VSSQ01089627">
    <property type="protein sequence ID" value="MPN35817.1"/>
    <property type="molecule type" value="Genomic_DNA"/>
</dbReference>
<dbReference type="InterPro" id="IPR039420">
    <property type="entry name" value="WalR-like"/>
</dbReference>
<dbReference type="Pfam" id="PF00486">
    <property type="entry name" value="Trans_reg_C"/>
    <property type="match status" value="1"/>
</dbReference>
<dbReference type="Gene3D" id="1.10.10.10">
    <property type="entry name" value="Winged helix-like DNA-binding domain superfamily/Winged helix DNA-binding domain"/>
    <property type="match status" value="1"/>
</dbReference>
<dbReference type="PROSITE" id="PS51755">
    <property type="entry name" value="OMPR_PHOB"/>
    <property type="match status" value="1"/>
</dbReference>
<dbReference type="CDD" id="cd00383">
    <property type="entry name" value="trans_reg_C"/>
    <property type="match status" value="1"/>
</dbReference>
<feature type="domain" description="OmpR/PhoB-type" evidence="4">
    <location>
        <begin position="24"/>
        <end position="122"/>
    </location>
</feature>
<dbReference type="InterPro" id="IPR036388">
    <property type="entry name" value="WH-like_DNA-bd_sf"/>
</dbReference>
<dbReference type="InterPro" id="IPR016032">
    <property type="entry name" value="Sig_transdc_resp-reg_C-effctor"/>
</dbReference>
<keyword evidence="3" id="KW-0238">DNA-binding</keyword>
<dbReference type="InterPro" id="IPR001867">
    <property type="entry name" value="OmpR/PhoB-type_DNA-bd"/>
</dbReference>
<evidence type="ECO:0000313" key="5">
    <source>
        <dbReference type="EMBL" id="MPN35817.1"/>
    </source>
</evidence>
<keyword evidence="2" id="KW-0902">Two-component regulatory system</keyword>
<proteinExistence type="predicted"/>
<dbReference type="SMART" id="SM00862">
    <property type="entry name" value="Trans_reg_C"/>
    <property type="match status" value="1"/>
</dbReference>
<evidence type="ECO:0000256" key="1">
    <source>
        <dbReference type="ARBA" id="ARBA00022553"/>
    </source>
</evidence>
<dbReference type="PANTHER" id="PTHR48111">
    <property type="entry name" value="REGULATOR OF RPOS"/>
    <property type="match status" value="1"/>
</dbReference>
<gene>
    <name evidence="5" type="primary">walR_78</name>
    <name evidence="5" type="ORF">SDC9_183319</name>
</gene>
<dbReference type="GO" id="GO:0032993">
    <property type="term" value="C:protein-DNA complex"/>
    <property type="evidence" value="ECO:0007669"/>
    <property type="project" value="TreeGrafter"/>
</dbReference>
<dbReference type="PANTHER" id="PTHR48111:SF40">
    <property type="entry name" value="PHOSPHATE REGULON TRANSCRIPTIONAL REGULATORY PROTEIN PHOB"/>
    <property type="match status" value="1"/>
</dbReference>
<reference evidence="5" key="1">
    <citation type="submission" date="2019-08" db="EMBL/GenBank/DDBJ databases">
        <authorList>
            <person name="Kucharzyk K."/>
            <person name="Murdoch R.W."/>
            <person name="Higgins S."/>
            <person name="Loffler F."/>
        </authorList>
    </citation>
    <scope>NUCLEOTIDE SEQUENCE</scope>
</reference>
<protein>
    <submittedName>
        <fullName evidence="5">Transcriptional regulatory protein WalR</fullName>
    </submittedName>
</protein>
<dbReference type="SUPFAM" id="SSF46894">
    <property type="entry name" value="C-terminal effector domain of the bipartite response regulators"/>
    <property type="match status" value="1"/>
</dbReference>
<evidence type="ECO:0000259" key="4">
    <source>
        <dbReference type="PROSITE" id="PS51755"/>
    </source>
</evidence>
<dbReference type="GO" id="GO:0006355">
    <property type="term" value="P:regulation of DNA-templated transcription"/>
    <property type="evidence" value="ECO:0007669"/>
    <property type="project" value="InterPro"/>
</dbReference>
<dbReference type="AlphaFoldDB" id="A0A645H9W8"/>
<sequence length="125" mass="14768">MELVARIKAHINRIERYKVSKNFESPIEFDDIKIYRNAYKVTKGGIDISFSNTEFRLLVYLIDNAFNAVSRQKILKGVWQSDLYDENIVNTYIKRIRIKLDDVGSNEKYIKSIRGVGYMFETEFK</sequence>
<name>A0A645H9W8_9ZZZZ</name>